<protein>
    <recommendedName>
        <fullName evidence="3">Outer membrane lipoprotein-sorting protein</fullName>
    </recommendedName>
</protein>
<organism evidence="1 2">
    <name type="scientific">Pontibacter populi</name>
    <dbReference type="NCBI Taxonomy" id="890055"/>
    <lineage>
        <taxon>Bacteria</taxon>
        <taxon>Pseudomonadati</taxon>
        <taxon>Bacteroidota</taxon>
        <taxon>Cytophagia</taxon>
        <taxon>Cytophagales</taxon>
        <taxon>Hymenobacteraceae</taxon>
        <taxon>Pontibacter</taxon>
    </lineage>
</organism>
<proteinExistence type="predicted"/>
<dbReference type="Pfam" id="PF20113">
    <property type="entry name" value="DUF6503"/>
    <property type="match status" value="1"/>
</dbReference>
<sequence length="251" mass="28760">MDKHKFTFGAAGLLAFLLLLAAVVGPVTALGQDAKARAVAQRTLKNMGGKRGWDNARFIAWSFRDQYQVWDKKADRFRWEKDSLVAIISTDTKDGKVYVDGKELQNGEEKRKLLDQVYAAWINNSYWLVMPFKLQDPGVNLKYIGEDKTMDGATADMLEMTFDHVGLTPENKYHLWIDKKSGLVTQWAYYKNFNDKKPTFMRRWSDYDNYGTIRLASDRSNPESDFTLENIATPKQVPAAVFNSPTPIRKL</sequence>
<keyword evidence="2" id="KW-1185">Reference proteome</keyword>
<comment type="caution">
    <text evidence="1">The sequence shown here is derived from an EMBL/GenBank/DDBJ whole genome shotgun (WGS) entry which is preliminary data.</text>
</comment>
<dbReference type="Proteomes" id="UP000774935">
    <property type="component" value="Unassembled WGS sequence"/>
</dbReference>
<dbReference type="InterPro" id="IPR045444">
    <property type="entry name" value="DUF6503"/>
</dbReference>
<name>A0ABS6X8S8_9BACT</name>
<reference evidence="1 2" key="1">
    <citation type="submission" date="2021-07" db="EMBL/GenBank/DDBJ databases">
        <authorList>
            <person name="Kim M.K."/>
        </authorList>
    </citation>
    <scope>NUCLEOTIDE SEQUENCE [LARGE SCALE GENOMIC DNA]</scope>
    <source>
        <strain evidence="1 2">HLY7-15</strain>
    </source>
</reference>
<accession>A0ABS6X8S8</accession>
<evidence type="ECO:0000313" key="2">
    <source>
        <dbReference type="Proteomes" id="UP000774935"/>
    </source>
</evidence>
<dbReference type="EMBL" id="JAHWXQ010000001">
    <property type="protein sequence ID" value="MBW3364271.1"/>
    <property type="molecule type" value="Genomic_DNA"/>
</dbReference>
<dbReference type="RefSeq" id="WP_199108788.1">
    <property type="nucleotide sequence ID" value="NZ_JAHWXQ010000001.1"/>
</dbReference>
<evidence type="ECO:0000313" key="1">
    <source>
        <dbReference type="EMBL" id="MBW3364271.1"/>
    </source>
</evidence>
<gene>
    <name evidence="1" type="ORF">KYK27_04410</name>
</gene>
<evidence type="ECO:0008006" key="3">
    <source>
        <dbReference type="Google" id="ProtNLM"/>
    </source>
</evidence>